<accession>A0A0L0D165</accession>
<reference evidence="2 3" key="1">
    <citation type="submission" date="2010-05" db="EMBL/GenBank/DDBJ databases">
        <title>The Genome Sequence of Thecamonas trahens ATCC 50062.</title>
        <authorList>
            <consortium name="The Broad Institute Genome Sequencing Platform"/>
            <person name="Russ C."/>
            <person name="Cuomo C."/>
            <person name="Shea T."/>
            <person name="Young S.K."/>
            <person name="Zeng Q."/>
            <person name="Koehrsen M."/>
            <person name="Haas B."/>
            <person name="Borodovsky M."/>
            <person name="Guigo R."/>
            <person name="Alvarado L."/>
            <person name="Berlin A."/>
            <person name="Bochicchio J."/>
            <person name="Borenstein D."/>
            <person name="Chapman S."/>
            <person name="Chen Z."/>
            <person name="Freedman E."/>
            <person name="Gellesch M."/>
            <person name="Goldberg J."/>
            <person name="Griggs A."/>
            <person name="Gujja S."/>
            <person name="Heilman E."/>
            <person name="Heiman D."/>
            <person name="Hepburn T."/>
            <person name="Howarth C."/>
            <person name="Jen D."/>
            <person name="Larson L."/>
            <person name="Mehta T."/>
            <person name="Park D."/>
            <person name="Pearson M."/>
            <person name="Roberts A."/>
            <person name="Saif S."/>
            <person name="Shenoy N."/>
            <person name="Sisk P."/>
            <person name="Stolte C."/>
            <person name="Sykes S."/>
            <person name="Thomson T."/>
            <person name="Walk T."/>
            <person name="White J."/>
            <person name="Yandava C."/>
            <person name="Burger G."/>
            <person name="Gray M.W."/>
            <person name="Holland P.W.H."/>
            <person name="King N."/>
            <person name="Lang F.B.F."/>
            <person name="Roger A.J."/>
            <person name="Ruiz-Trillo I."/>
            <person name="Lander E."/>
            <person name="Nusbaum C."/>
        </authorList>
    </citation>
    <scope>NUCLEOTIDE SEQUENCE [LARGE SCALE GENOMIC DNA]</scope>
    <source>
        <strain evidence="2 3">ATCC 50062</strain>
    </source>
</reference>
<keyword evidence="1" id="KW-1133">Transmembrane helix</keyword>
<keyword evidence="1" id="KW-0472">Membrane</keyword>
<name>A0A0L0D165_THETB</name>
<dbReference type="AlphaFoldDB" id="A0A0L0D165"/>
<protein>
    <submittedName>
        <fullName evidence="2">Uncharacterized protein</fullName>
    </submittedName>
</protein>
<feature type="transmembrane region" description="Helical" evidence="1">
    <location>
        <begin position="231"/>
        <end position="254"/>
    </location>
</feature>
<dbReference type="RefSeq" id="XP_013763077.1">
    <property type="nucleotide sequence ID" value="XM_013907623.1"/>
</dbReference>
<evidence type="ECO:0000313" key="3">
    <source>
        <dbReference type="Proteomes" id="UP000054408"/>
    </source>
</evidence>
<sequence length="300" mass="30910">MVVAALLLVAVRGCQVGGGVLGVADNAATLIARPPSLSSVYGRAHVNVVPKEESAGDMVWRPVAGEPCVWRGSVASPASATSAPTVSVAALGGGELNVTLELPALGGSLRPSDRLVVEVRVGWLEADLGSAWRAQVSLPPLSWDYDKVLRLGPASLSLDAVFSLDARVPASALADAGANPLLQRSGSSASAVFNLSLPLPNGNSPQAQAVSFVMTAVVERGAWTSLNMSPAAALVLFLLLVVVVCLLPIGGLCLRRRRRRATAAAAVTPNKASGKESSTELITDDWMSSTSSSLHTSDFL</sequence>
<evidence type="ECO:0000313" key="2">
    <source>
        <dbReference type="EMBL" id="KNC46099.1"/>
    </source>
</evidence>
<proteinExistence type="predicted"/>
<dbReference type="Proteomes" id="UP000054408">
    <property type="component" value="Unassembled WGS sequence"/>
</dbReference>
<dbReference type="EMBL" id="GL349433">
    <property type="protein sequence ID" value="KNC46099.1"/>
    <property type="molecule type" value="Genomic_DNA"/>
</dbReference>
<keyword evidence="3" id="KW-1185">Reference proteome</keyword>
<keyword evidence="1" id="KW-0812">Transmembrane</keyword>
<organism evidence="2 3">
    <name type="scientific">Thecamonas trahens ATCC 50062</name>
    <dbReference type="NCBI Taxonomy" id="461836"/>
    <lineage>
        <taxon>Eukaryota</taxon>
        <taxon>Apusozoa</taxon>
        <taxon>Apusomonadida</taxon>
        <taxon>Apusomonadidae</taxon>
        <taxon>Thecamonas</taxon>
    </lineage>
</organism>
<dbReference type="GeneID" id="25560034"/>
<gene>
    <name evidence="2" type="ORF">AMSG_00216</name>
</gene>
<evidence type="ECO:0000256" key="1">
    <source>
        <dbReference type="SAM" id="Phobius"/>
    </source>
</evidence>